<proteinExistence type="predicted"/>
<dbReference type="GeneID" id="43655967"/>
<keyword evidence="1" id="KW-0732">Signal</keyword>
<feature type="chain" id="PRO_5024865926" evidence="1">
    <location>
        <begin position="19"/>
        <end position="93"/>
    </location>
</feature>
<evidence type="ECO:0000256" key="1">
    <source>
        <dbReference type="SAM" id="SignalP"/>
    </source>
</evidence>
<evidence type="ECO:0000313" key="2">
    <source>
        <dbReference type="EMBL" id="KAE8370345.1"/>
    </source>
</evidence>
<gene>
    <name evidence="2" type="ORF">BDV27DRAFT_152230</name>
</gene>
<dbReference type="RefSeq" id="XP_031933426.1">
    <property type="nucleotide sequence ID" value="XM_032071521.1"/>
</dbReference>
<accession>A0A5N7AKK6</accession>
<dbReference type="OrthoDB" id="4454372at2759"/>
<protein>
    <submittedName>
        <fullName evidence="2">Uncharacterized protein</fullName>
    </submittedName>
</protein>
<keyword evidence="3" id="KW-1185">Reference proteome</keyword>
<organism evidence="2 3">
    <name type="scientific">Aspergillus caelatus</name>
    <dbReference type="NCBI Taxonomy" id="61420"/>
    <lineage>
        <taxon>Eukaryota</taxon>
        <taxon>Fungi</taxon>
        <taxon>Dikarya</taxon>
        <taxon>Ascomycota</taxon>
        <taxon>Pezizomycotina</taxon>
        <taxon>Eurotiomycetes</taxon>
        <taxon>Eurotiomycetidae</taxon>
        <taxon>Eurotiales</taxon>
        <taxon>Aspergillaceae</taxon>
        <taxon>Aspergillus</taxon>
        <taxon>Aspergillus subgen. Circumdati</taxon>
    </lineage>
</organism>
<dbReference type="Proteomes" id="UP000326268">
    <property type="component" value="Unassembled WGS sequence"/>
</dbReference>
<dbReference type="AlphaFoldDB" id="A0A5N7AKK6"/>
<name>A0A5N7AKK6_9EURO</name>
<reference evidence="2 3" key="1">
    <citation type="submission" date="2019-04" db="EMBL/GenBank/DDBJ databases">
        <title>Friends and foes A comparative genomics studyof 23 Aspergillus species from section Flavi.</title>
        <authorList>
            <consortium name="DOE Joint Genome Institute"/>
            <person name="Kjaerbolling I."/>
            <person name="Vesth T."/>
            <person name="Frisvad J.C."/>
            <person name="Nybo J.L."/>
            <person name="Theobald S."/>
            <person name="Kildgaard S."/>
            <person name="Isbrandt T."/>
            <person name="Kuo A."/>
            <person name="Sato A."/>
            <person name="Lyhne E.K."/>
            <person name="Kogle M.E."/>
            <person name="Wiebenga A."/>
            <person name="Kun R.S."/>
            <person name="Lubbers R.J."/>
            <person name="Makela M.R."/>
            <person name="Barry K."/>
            <person name="Chovatia M."/>
            <person name="Clum A."/>
            <person name="Daum C."/>
            <person name="Haridas S."/>
            <person name="He G."/>
            <person name="LaButti K."/>
            <person name="Lipzen A."/>
            <person name="Mondo S."/>
            <person name="Riley R."/>
            <person name="Salamov A."/>
            <person name="Simmons B.A."/>
            <person name="Magnuson J.K."/>
            <person name="Henrissat B."/>
            <person name="Mortensen U.H."/>
            <person name="Larsen T.O."/>
            <person name="Devries R.P."/>
            <person name="Grigoriev I.V."/>
            <person name="Machida M."/>
            <person name="Baker S.E."/>
            <person name="Andersen M.R."/>
        </authorList>
    </citation>
    <scope>NUCLEOTIDE SEQUENCE [LARGE SCALE GENOMIC DNA]</scope>
    <source>
        <strain evidence="2 3">CBS 763.97</strain>
    </source>
</reference>
<sequence>MKFLASVLTLTTIAGVSAVPASNSATTNTVISGEFTYSGKGVDFAVQCSGGLTPPHADCQPGKCQCNGNYGCWSCNGGRMQCQPGPGSGSCWA</sequence>
<evidence type="ECO:0000313" key="3">
    <source>
        <dbReference type="Proteomes" id="UP000326268"/>
    </source>
</evidence>
<dbReference type="EMBL" id="ML737566">
    <property type="protein sequence ID" value="KAE8370345.1"/>
    <property type="molecule type" value="Genomic_DNA"/>
</dbReference>
<feature type="signal peptide" evidence="1">
    <location>
        <begin position="1"/>
        <end position="18"/>
    </location>
</feature>